<dbReference type="Proteomes" id="UP001374893">
    <property type="component" value="Chromosome"/>
</dbReference>
<accession>A0ABM7RB39</accession>
<evidence type="ECO:0000313" key="1">
    <source>
        <dbReference type="EMBL" id="BCX46818.1"/>
    </source>
</evidence>
<proteinExistence type="predicted"/>
<evidence type="ECO:0000313" key="2">
    <source>
        <dbReference type="Proteomes" id="UP001374893"/>
    </source>
</evidence>
<gene>
    <name evidence="1" type="ORF">HAHE_07260</name>
</gene>
<protein>
    <submittedName>
        <fullName evidence="1">Uncharacterized protein</fullName>
    </submittedName>
</protein>
<keyword evidence="2" id="KW-1185">Reference proteome</keyword>
<name>A0ABM7RB39_9BACT</name>
<organism evidence="1 2">
    <name type="scientific">Haloferula helveola</name>
    <dbReference type="NCBI Taxonomy" id="490095"/>
    <lineage>
        <taxon>Bacteria</taxon>
        <taxon>Pseudomonadati</taxon>
        <taxon>Verrucomicrobiota</taxon>
        <taxon>Verrucomicrobiia</taxon>
        <taxon>Verrucomicrobiales</taxon>
        <taxon>Verrucomicrobiaceae</taxon>
        <taxon>Haloferula</taxon>
    </lineage>
</organism>
<dbReference type="RefSeq" id="WP_338688711.1">
    <property type="nucleotide sequence ID" value="NZ_AP024702.1"/>
</dbReference>
<sequence length="622" mass="69271">MVFQVRIWITWFLAGVAGGSAREWPADLETGFQERGRYVIESTTRSGRYGNTFFENEKKAYGWAMLSILGGEEEAALKFLQEEDNKAKEWNAGTLGIDYYPAFTLKHQIRKYFHFGDRLDPAYRDRMKRAARIFTEKDPYRRPHPAYKPGTPGWTPEARNSWVDIRNTDNLKLMRETSVYLLAEETGNEEVRQLYKRHLEVFVTGLHQVGMSEWDSENYLGHSIAPLVNLHDFAKDPEVKTLATAALDWITVTGALKYRQGVWGGPTKRDYNHPEAFGGSAAMLFWLWFGDAVGKPGHFESDEVHLLTSDYRPPLAAVRLARKAFASGAVQFACKPGLESWTGYRDEQPEFRETQYFGEGFQLGTLWRGTRNPDVNGFKIVLESAEKGAAVIAAAPCSDPTKLGSPMYQDGLLADGSAVGQDRNLAIYLTAPAGQPYLFWMPSGIEVVKRTSGCVVGRRGEHVVAIWPIRLSVPKLSDKLTTAARTGKKSAERWPGVEVWEAKRTVDGHYGFALEISHAAGDASVEAFVQKAIELSPETDELDARIAVSMTGTAGQRVRLQWGADAAGIDVWANGRPSPFNEPGTAFVYRGDLLEQGWHGGCLEVKGEVLGEPARFCFPPSD</sequence>
<dbReference type="EMBL" id="AP024702">
    <property type="protein sequence ID" value="BCX46818.1"/>
    <property type="molecule type" value="Genomic_DNA"/>
</dbReference>
<reference evidence="1 2" key="1">
    <citation type="submission" date="2021-06" db="EMBL/GenBank/DDBJ databases">
        <title>Complete genome of Haloferula helveola possessing various polysaccharide degrading enzymes.</title>
        <authorList>
            <person name="Takami H."/>
            <person name="Huang C."/>
            <person name="Hamasaki K."/>
        </authorList>
    </citation>
    <scope>NUCLEOTIDE SEQUENCE [LARGE SCALE GENOMIC DNA]</scope>
    <source>
        <strain evidence="1 2">CN-1</strain>
    </source>
</reference>